<reference evidence="2 3" key="1">
    <citation type="submission" date="2016-10" db="EMBL/GenBank/DDBJ databases">
        <authorList>
            <person name="de Groot N.N."/>
        </authorList>
    </citation>
    <scope>NUCLEOTIDE SEQUENCE [LARGE SCALE GENOMIC DNA]</scope>
    <source>
        <strain evidence="2 3">DSM 23609</strain>
    </source>
</reference>
<name>A0A1I2KEX8_9GAMM</name>
<dbReference type="OrthoDB" id="188290at2"/>
<proteinExistence type="predicted"/>
<keyword evidence="3" id="KW-1185">Reference proteome</keyword>
<dbReference type="EMBL" id="FOOC01000015">
    <property type="protein sequence ID" value="SFF63661.1"/>
    <property type="molecule type" value="Genomic_DNA"/>
</dbReference>
<dbReference type="InterPro" id="IPR003607">
    <property type="entry name" value="HD/PDEase_dom"/>
</dbReference>
<dbReference type="RefSeq" id="WP_091535438.1">
    <property type="nucleotide sequence ID" value="NZ_FOOC01000015.1"/>
</dbReference>
<dbReference type="CDD" id="cd00077">
    <property type="entry name" value="HDc"/>
    <property type="match status" value="1"/>
</dbReference>
<protein>
    <recommendedName>
        <fullName evidence="4">HD/PDEase domain-containing protein</fullName>
    </recommendedName>
</protein>
<dbReference type="Proteomes" id="UP000199771">
    <property type="component" value="Unassembled WGS sequence"/>
</dbReference>
<dbReference type="AlphaFoldDB" id="A0A1I2KEX8"/>
<feature type="region of interest" description="Disordered" evidence="1">
    <location>
        <begin position="318"/>
        <end position="346"/>
    </location>
</feature>
<evidence type="ECO:0000313" key="2">
    <source>
        <dbReference type="EMBL" id="SFF63661.1"/>
    </source>
</evidence>
<feature type="compositionally biased region" description="Basic residues" evidence="1">
    <location>
        <begin position="321"/>
        <end position="346"/>
    </location>
</feature>
<evidence type="ECO:0000313" key="3">
    <source>
        <dbReference type="Proteomes" id="UP000199771"/>
    </source>
</evidence>
<accession>A0A1I2KEX8</accession>
<evidence type="ECO:0008006" key="4">
    <source>
        <dbReference type="Google" id="ProtNLM"/>
    </source>
</evidence>
<dbReference type="SUPFAM" id="SSF109604">
    <property type="entry name" value="HD-domain/PDEase-like"/>
    <property type="match status" value="1"/>
</dbReference>
<gene>
    <name evidence="2" type="ORF">SAMN04488120_11516</name>
</gene>
<evidence type="ECO:0000256" key="1">
    <source>
        <dbReference type="SAM" id="MobiDB-lite"/>
    </source>
</evidence>
<sequence length="346" mass="39632">MSARRRNHYDVTNTVCICDPRTVCNAVCDLLGALYPDADLQPVRCAFETFGRLYTGTLPGYLGCDTWYHDAQHSLDCTLAMVRLLDGYERSVPARERLGARRAVLGVIVALFHDAGYIRRSDDKARNGAEYTLTHVRRSGDFLAHFLPTVGLAADAELARRIVHFTGYEIALDQIQVRHPKDRRLGFMLGTADVLAQTADRCYLEKCRDFLFREFALCGLAGDGHDAVYRSPEDLLAKTVDFNRKLWQERLDGYFQSVHRYLDAHFGGRNPYVEQIHAHLVRIDCLVRENRLDALRLRPVAIGAQALRKILSVRQPERARRPQRLMHRARRRGASRAMRRRSRATR</sequence>
<organism evidence="2 3">
    <name type="scientific">Fontimonas thermophila</name>
    <dbReference type="NCBI Taxonomy" id="1076937"/>
    <lineage>
        <taxon>Bacteria</taxon>
        <taxon>Pseudomonadati</taxon>
        <taxon>Pseudomonadota</taxon>
        <taxon>Gammaproteobacteria</taxon>
        <taxon>Nevskiales</taxon>
        <taxon>Nevskiaceae</taxon>
        <taxon>Fontimonas</taxon>
    </lineage>
</organism>